<dbReference type="InterPro" id="IPR037120">
    <property type="entry name" value="Haem_peroxidase_sf_animal"/>
</dbReference>
<keyword evidence="2" id="KW-0479">Metal-binding</keyword>
<dbReference type="InterPro" id="IPR019791">
    <property type="entry name" value="Haem_peroxidase_animal"/>
</dbReference>
<dbReference type="EMBL" id="JABXBU010002228">
    <property type="protein sequence ID" value="KAF8771507.1"/>
    <property type="molecule type" value="Genomic_DNA"/>
</dbReference>
<keyword evidence="2" id="KW-0408">Iron</keyword>
<comment type="caution">
    <text evidence="5">The sequence shown here is derived from an EMBL/GenBank/DDBJ whole genome shotgun (WGS) entry which is preliminary data.</text>
</comment>
<dbReference type="PRINTS" id="PR00457">
    <property type="entry name" value="ANPEROXIDASE"/>
</dbReference>
<feature type="chain" id="PRO_5035830752" evidence="4">
    <location>
        <begin position="18"/>
        <end position="796"/>
    </location>
</feature>
<evidence type="ECO:0000256" key="2">
    <source>
        <dbReference type="PIRSR" id="PIRSR619791-2"/>
    </source>
</evidence>
<dbReference type="InterPro" id="IPR002347">
    <property type="entry name" value="SDR_fam"/>
</dbReference>
<proteinExistence type="predicted"/>
<keyword evidence="4" id="KW-0732">Signal</keyword>
<dbReference type="PANTHER" id="PTHR11475">
    <property type="entry name" value="OXIDASE/PEROXIDASE"/>
    <property type="match status" value="1"/>
</dbReference>
<keyword evidence="2" id="KW-0349">Heme</keyword>
<dbReference type="PROSITE" id="PS50292">
    <property type="entry name" value="PEROXIDASE_3"/>
    <property type="match status" value="1"/>
</dbReference>
<keyword evidence="1 5" id="KW-0560">Oxidoreductase</keyword>
<protein>
    <submittedName>
        <fullName evidence="5">Chorion peroxidase like protein</fullName>
    </submittedName>
</protein>
<dbReference type="GO" id="GO:0006979">
    <property type="term" value="P:response to oxidative stress"/>
    <property type="evidence" value="ECO:0007669"/>
    <property type="project" value="InterPro"/>
</dbReference>
<dbReference type="CDD" id="cd05325">
    <property type="entry name" value="carb_red_sniffer_like_SDR_c"/>
    <property type="match status" value="1"/>
</dbReference>
<dbReference type="Gene3D" id="3.40.50.720">
    <property type="entry name" value="NAD(P)-binding Rossmann-like Domain"/>
    <property type="match status" value="1"/>
</dbReference>
<name>A0A8T0EFM1_ARGBR</name>
<gene>
    <name evidence="5" type="ORF">HNY73_018920</name>
</gene>
<dbReference type="Pfam" id="PF03098">
    <property type="entry name" value="An_peroxidase"/>
    <property type="match status" value="1"/>
</dbReference>
<dbReference type="Proteomes" id="UP000807504">
    <property type="component" value="Unassembled WGS sequence"/>
</dbReference>
<evidence type="ECO:0000256" key="4">
    <source>
        <dbReference type="SAM" id="SignalP"/>
    </source>
</evidence>
<dbReference type="SUPFAM" id="SSF48113">
    <property type="entry name" value="Heme-dependent peroxidases"/>
    <property type="match status" value="1"/>
</dbReference>
<dbReference type="Pfam" id="PF00106">
    <property type="entry name" value="adh_short"/>
    <property type="match status" value="1"/>
</dbReference>
<organism evidence="5 6">
    <name type="scientific">Argiope bruennichi</name>
    <name type="common">Wasp spider</name>
    <name type="synonym">Aranea bruennichi</name>
    <dbReference type="NCBI Taxonomy" id="94029"/>
    <lineage>
        <taxon>Eukaryota</taxon>
        <taxon>Metazoa</taxon>
        <taxon>Ecdysozoa</taxon>
        <taxon>Arthropoda</taxon>
        <taxon>Chelicerata</taxon>
        <taxon>Arachnida</taxon>
        <taxon>Araneae</taxon>
        <taxon>Araneomorphae</taxon>
        <taxon>Entelegynae</taxon>
        <taxon>Araneoidea</taxon>
        <taxon>Araneidae</taxon>
        <taxon>Argiope</taxon>
    </lineage>
</organism>
<feature type="binding site" description="axial binding residue" evidence="2">
    <location>
        <position position="423"/>
    </location>
    <ligand>
        <name>heme b</name>
        <dbReference type="ChEBI" id="CHEBI:60344"/>
    </ligand>
    <ligandPart>
        <name>Fe</name>
        <dbReference type="ChEBI" id="CHEBI:18248"/>
    </ligandPart>
</feature>
<reference evidence="5" key="1">
    <citation type="journal article" date="2020" name="bioRxiv">
        <title>Chromosome-level reference genome of the European wasp spider Argiope bruennichi: a resource for studies on range expansion and evolutionary adaptation.</title>
        <authorList>
            <person name="Sheffer M.M."/>
            <person name="Hoppe A."/>
            <person name="Krehenwinkel H."/>
            <person name="Uhl G."/>
            <person name="Kuss A.W."/>
            <person name="Jensen L."/>
            <person name="Jensen C."/>
            <person name="Gillespie R.G."/>
            <person name="Hoff K.J."/>
            <person name="Prost S."/>
        </authorList>
    </citation>
    <scope>NUCLEOTIDE SEQUENCE</scope>
</reference>
<dbReference type="Gene3D" id="1.10.640.10">
    <property type="entry name" value="Haem peroxidase domain superfamily, animal type"/>
    <property type="match status" value="1"/>
</dbReference>
<dbReference type="InterPro" id="IPR036291">
    <property type="entry name" value="NAD(P)-bd_dom_sf"/>
</dbReference>
<accession>A0A8T0EFM1</accession>
<dbReference type="GO" id="GO:0020037">
    <property type="term" value="F:heme binding"/>
    <property type="evidence" value="ECO:0007669"/>
    <property type="project" value="InterPro"/>
</dbReference>
<feature type="compositionally biased region" description="Low complexity" evidence="3">
    <location>
        <begin position="51"/>
        <end position="60"/>
    </location>
</feature>
<dbReference type="GO" id="GO:0046872">
    <property type="term" value="F:metal ion binding"/>
    <property type="evidence" value="ECO:0007669"/>
    <property type="project" value="UniProtKB-KW"/>
</dbReference>
<evidence type="ECO:0000313" key="5">
    <source>
        <dbReference type="EMBL" id="KAF8771507.1"/>
    </source>
</evidence>
<keyword evidence="1 5" id="KW-0575">Peroxidase</keyword>
<dbReference type="InterPro" id="IPR010255">
    <property type="entry name" value="Haem_peroxidase_sf"/>
</dbReference>
<evidence type="ECO:0000313" key="6">
    <source>
        <dbReference type="Proteomes" id="UP000807504"/>
    </source>
</evidence>
<dbReference type="AlphaFoldDB" id="A0A8T0EFM1"/>
<keyword evidence="6" id="KW-1185">Reference proteome</keyword>
<dbReference type="SUPFAM" id="SSF51735">
    <property type="entry name" value="NAD(P)-binding Rossmann-fold domains"/>
    <property type="match status" value="1"/>
</dbReference>
<evidence type="ECO:0000256" key="1">
    <source>
        <dbReference type="ARBA" id="ARBA00022559"/>
    </source>
</evidence>
<dbReference type="GO" id="GO:0004601">
    <property type="term" value="F:peroxidase activity"/>
    <property type="evidence" value="ECO:0007669"/>
    <property type="project" value="UniProtKB-KW"/>
</dbReference>
<feature type="signal peptide" evidence="4">
    <location>
        <begin position="1"/>
        <end position="17"/>
    </location>
</feature>
<evidence type="ECO:0000256" key="3">
    <source>
        <dbReference type="SAM" id="MobiDB-lite"/>
    </source>
</evidence>
<feature type="region of interest" description="Disordered" evidence="3">
    <location>
        <begin position="43"/>
        <end position="68"/>
    </location>
</feature>
<dbReference type="PANTHER" id="PTHR11475:SF143">
    <property type="entry name" value="PUTATIVE-RELATED"/>
    <property type="match status" value="1"/>
</dbReference>
<sequence length="796" mass="89318">MKLWFFVCVFITGFAYFETNDSSPNEKCKINVYAKKFRESSENELNSGPVSNSNSDFGSGSDEDKSDCSIHDRMEVEGSNYPANNPNGFIDCPPSQPIKCNPNYPYRTLNGICNNLRYPLWGAANTCFRRYLPAFYSGFGNPRRSVNGAPLPQPRELTLTIFQDRHRPTEDVSFMFTIYGQTVAHDISLSEFEDPAVPGRCCTQENANDPACMNIAVSPNDPFYSQFGVTCLDFFRTVTCRACNTNKRQQDTGQTAPMDASIVYGASDNASLALRTNDGTGRLISNYTKKGEFLPSGNNPQDIFCPMLKKYECFEAGDPRVNQHAALTSMQTIFMREHNRIAEELKEINPNWDDERLFQESRRINIAQLQYINFQEYLPHLLGDYYMTEFDLYVQGGSGGTTYNPYIKLGAWNEFSTSAFRIHSMIATNVGALNLKFRDLFSNPGLLWQGYTGDIMNGVCSVPSEKFDRWYVYDVTDYLFLQPGAQYGSDLPALDVQRGRDHGIAPYVYYVYYCSDGEVDIRSFDDLIDNYIISEQNVELLKNNYAFQLILVCTTDRSCLIDPIRSKASILTDVISGAMKCVQLIALKEIRDASKKSEVVLIKMDITKKDEIESAHRTIESKVGDKGLNLLINNAGALEREGFPEITEEDMLFHFTINTVGPVMVLKELLPLLQKAAARKDSGMNVSRAAVLNISSIGGSIGELTEEMPKDWLKILSYRTSKAALNMAMRVVALTIKDQGILVVNMCPGWVKTDMGTEQALLTPEESISAMIQTLSQLNESNHGAFLDRNGATIKF</sequence>
<reference evidence="5" key="2">
    <citation type="submission" date="2020-06" db="EMBL/GenBank/DDBJ databases">
        <authorList>
            <person name="Sheffer M."/>
        </authorList>
    </citation>
    <scope>NUCLEOTIDE SEQUENCE</scope>
</reference>